<evidence type="ECO:0000259" key="1">
    <source>
        <dbReference type="Pfam" id="PF08241"/>
    </source>
</evidence>
<dbReference type="InterPro" id="IPR029063">
    <property type="entry name" value="SAM-dependent_MTases_sf"/>
</dbReference>
<reference evidence="2 3" key="1">
    <citation type="journal article" date="2018" name="Arch. Microbiol.">
        <title>New insights into the metabolic potential of the phototrophic purple bacterium Rhodopila globiformis DSM 161(T) from its draft genome sequence and evidence for a vanadium-dependent nitrogenase.</title>
        <authorList>
            <person name="Imhoff J.F."/>
            <person name="Rahn T."/>
            <person name="Kunzel S."/>
            <person name="Neulinger S.C."/>
        </authorList>
    </citation>
    <scope>NUCLEOTIDE SEQUENCE [LARGE SCALE GENOMIC DNA]</scope>
    <source>
        <strain evidence="2 3">DSM 161</strain>
    </source>
</reference>
<evidence type="ECO:0000313" key="2">
    <source>
        <dbReference type="EMBL" id="PPQ32072.1"/>
    </source>
</evidence>
<dbReference type="CDD" id="cd02440">
    <property type="entry name" value="AdoMet_MTases"/>
    <property type="match status" value="1"/>
</dbReference>
<dbReference type="AlphaFoldDB" id="A0A2S6NBS4"/>
<dbReference type="RefSeq" id="WP_104519845.1">
    <property type="nucleotide sequence ID" value="NZ_NHRY01000175.1"/>
</dbReference>
<dbReference type="SUPFAM" id="SSF53335">
    <property type="entry name" value="S-adenosyl-L-methionine-dependent methyltransferases"/>
    <property type="match status" value="1"/>
</dbReference>
<evidence type="ECO:0000313" key="3">
    <source>
        <dbReference type="Proteomes" id="UP000239724"/>
    </source>
</evidence>
<dbReference type="GO" id="GO:0008757">
    <property type="term" value="F:S-adenosylmethionine-dependent methyltransferase activity"/>
    <property type="evidence" value="ECO:0007669"/>
    <property type="project" value="InterPro"/>
</dbReference>
<dbReference type="InterPro" id="IPR013216">
    <property type="entry name" value="Methyltransf_11"/>
</dbReference>
<feature type="domain" description="Methyltransferase type 11" evidence="1">
    <location>
        <begin position="129"/>
        <end position="186"/>
    </location>
</feature>
<accession>A0A2S6NBS4</accession>
<dbReference type="Pfam" id="PF08241">
    <property type="entry name" value="Methyltransf_11"/>
    <property type="match status" value="1"/>
</dbReference>
<sequence>MLRNALRPATRFIRSALGTNGMAAQVAMLDAKVDAVFHKLAANGADGPAPSDVTMEQVQSVPSAAPHIDINLILHHSRSALMRDMPAGARRILSAGCAGLWYFEWIEQTYGHVQEHLGIEYYASKPDGLPANVTWIANTAGNMEDVADQSCDLLISGQNIEHLWPCEVADFLAEAARVLCPGGTLSVDSPNRAMTEPLRWSQPEHTIELTVPEMRQLLELAGFEITKEAGIWLCQDPKTGAMLPYDPNFAGCNWTVTERLFSARDKPEQSFLWWIESRRLARTPDRQAISALLTEIFDKAWPERTQRLVVAPGRWTEYRNGEEWVLVSPGEPGIVFFGPYMPLRAGRHRVTFEFIPHNETTGAFARFDVAVGADATVVQQKDVLPGSNQVALEVDVPTLTFGCQFRCISLGRGGFAVRLQVGLTESLW</sequence>
<name>A0A2S6NBS4_RHOGL</name>
<organism evidence="2 3">
    <name type="scientific">Rhodopila globiformis</name>
    <name type="common">Rhodopseudomonas globiformis</name>
    <dbReference type="NCBI Taxonomy" id="1071"/>
    <lineage>
        <taxon>Bacteria</taxon>
        <taxon>Pseudomonadati</taxon>
        <taxon>Pseudomonadota</taxon>
        <taxon>Alphaproteobacteria</taxon>
        <taxon>Acetobacterales</taxon>
        <taxon>Acetobacteraceae</taxon>
        <taxon>Rhodopila</taxon>
    </lineage>
</organism>
<dbReference type="OrthoDB" id="7248832at2"/>
<dbReference type="Proteomes" id="UP000239724">
    <property type="component" value="Unassembled WGS sequence"/>
</dbReference>
<dbReference type="EMBL" id="NHRY01000175">
    <property type="protein sequence ID" value="PPQ32072.1"/>
    <property type="molecule type" value="Genomic_DNA"/>
</dbReference>
<dbReference type="Gene3D" id="3.40.50.150">
    <property type="entry name" value="Vaccinia Virus protein VP39"/>
    <property type="match status" value="1"/>
</dbReference>
<comment type="caution">
    <text evidence="2">The sequence shown here is derived from an EMBL/GenBank/DDBJ whole genome shotgun (WGS) entry which is preliminary data.</text>
</comment>
<keyword evidence="3" id="KW-1185">Reference proteome</keyword>
<protein>
    <recommendedName>
        <fullName evidence="1">Methyltransferase type 11 domain-containing protein</fullName>
    </recommendedName>
</protein>
<proteinExistence type="predicted"/>
<gene>
    <name evidence="2" type="ORF">CCS01_16055</name>
</gene>